<dbReference type="Proteomes" id="UP001470230">
    <property type="component" value="Unassembled WGS sequence"/>
</dbReference>
<comment type="caution">
    <text evidence="2">The sequence shown here is derived from an EMBL/GenBank/DDBJ whole genome shotgun (WGS) entry which is preliminary data.</text>
</comment>
<sequence>MWAKQICSLLFEDSSLPEVISKPTKTVVGKYASFAIVGAFLSAVFVGCQAPANMPNKNVPDNMKLELAKFGSTISFANTTDNLPSLKEKQPLSSGTCQIIGNSDVKIFDKSFNSN</sequence>
<protein>
    <submittedName>
        <fullName evidence="2">Uncharacterized protein</fullName>
    </submittedName>
</protein>
<name>A0ABR2HJD5_9EUKA</name>
<evidence type="ECO:0000313" key="2">
    <source>
        <dbReference type="EMBL" id="KAK8847980.1"/>
    </source>
</evidence>
<keyword evidence="1" id="KW-0472">Membrane</keyword>
<organism evidence="2 3">
    <name type="scientific">Tritrichomonas musculus</name>
    <dbReference type="NCBI Taxonomy" id="1915356"/>
    <lineage>
        <taxon>Eukaryota</taxon>
        <taxon>Metamonada</taxon>
        <taxon>Parabasalia</taxon>
        <taxon>Tritrichomonadida</taxon>
        <taxon>Tritrichomonadidae</taxon>
        <taxon>Tritrichomonas</taxon>
    </lineage>
</organism>
<keyword evidence="1" id="KW-0812">Transmembrane</keyword>
<keyword evidence="3" id="KW-1185">Reference proteome</keyword>
<feature type="transmembrane region" description="Helical" evidence="1">
    <location>
        <begin position="31"/>
        <end position="48"/>
    </location>
</feature>
<reference evidence="2 3" key="1">
    <citation type="submission" date="2024-04" db="EMBL/GenBank/DDBJ databases">
        <title>Tritrichomonas musculus Genome.</title>
        <authorList>
            <person name="Alves-Ferreira E."/>
            <person name="Grigg M."/>
            <person name="Lorenzi H."/>
            <person name="Galac M."/>
        </authorList>
    </citation>
    <scope>NUCLEOTIDE SEQUENCE [LARGE SCALE GENOMIC DNA]</scope>
    <source>
        <strain evidence="2 3">EAF2021</strain>
    </source>
</reference>
<evidence type="ECO:0000256" key="1">
    <source>
        <dbReference type="SAM" id="Phobius"/>
    </source>
</evidence>
<keyword evidence="1" id="KW-1133">Transmembrane helix</keyword>
<accession>A0ABR2HJD5</accession>
<evidence type="ECO:0000313" key="3">
    <source>
        <dbReference type="Proteomes" id="UP001470230"/>
    </source>
</evidence>
<proteinExistence type="predicted"/>
<gene>
    <name evidence="2" type="ORF">M9Y10_019032</name>
</gene>
<dbReference type="EMBL" id="JAPFFF010000027">
    <property type="protein sequence ID" value="KAK8847980.1"/>
    <property type="molecule type" value="Genomic_DNA"/>
</dbReference>